<gene>
    <name evidence="1" type="ORF">UBAL3_44810075</name>
</gene>
<proteinExistence type="predicted"/>
<dbReference type="EMBL" id="GG693852">
    <property type="protein sequence ID" value="EES53938.1"/>
    <property type="molecule type" value="Genomic_DNA"/>
</dbReference>
<keyword evidence="2" id="KW-1185">Reference proteome</keyword>
<reference evidence="1 2" key="1">
    <citation type="journal article" date="2009" name="Appl. Environ. Microbiol.">
        <title>Community genomic and proteomic analyses of chemoautotrophic iron-oxidizing "Leptospirillum rubarum" (Group II) and "Leptospirillum ferrodiazotrophum" (Group III) bacteria in acid mine drainage biofilms.</title>
        <authorList>
            <person name="Goltsman D.S."/>
            <person name="Denef V.J."/>
            <person name="Singer S.W."/>
            <person name="VerBerkmoes N.C."/>
            <person name="Lefsrud M."/>
            <person name="Mueller R.S."/>
            <person name="Dick G.J."/>
            <person name="Sun C.L."/>
            <person name="Wheeler K.E."/>
            <person name="Zemla A."/>
            <person name="Baker B.J."/>
            <person name="Hauser L."/>
            <person name="Land M."/>
            <person name="Shah M.B."/>
            <person name="Thelen M.P."/>
            <person name="Hettich R.L."/>
            <person name="Banfield J.F."/>
        </authorList>
    </citation>
    <scope>NUCLEOTIDE SEQUENCE [LARGE SCALE GENOMIC DNA]</scope>
</reference>
<protein>
    <recommendedName>
        <fullName evidence="3">Lipoprotein</fullName>
    </recommendedName>
</protein>
<evidence type="ECO:0000313" key="1">
    <source>
        <dbReference type="EMBL" id="EES53938.1"/>
    </source>
</evidence>
<dbReference type="Gene3D" id="3.40.50.10610">
    <property type="entry name" value="ABC-type transport auxiliary lipoprotein component"/>
    <property type="match status" value="1"/>
</dbReference>
<evidence type="ECO:0000313" key="2">
    <source>
        <dbReference type="Proteomes" id="UP000009374"/>
    </source>
</evidence>
<dbReference type="AlphaFoldDB" id="C6HU10"/>
<dbReference type="PROSITE" id="PS51257">
    <property type="entry name" value="PROKAR_LIPOPROTEIN"/>
    <property type="match status" value="1"/>
</dbReference>
<accession>C6HU10</accession>
<evidence type="ECO:0008006" key="3">
    <source>
        <dbReference type="Google" id="ProtNLM"/>
    </source>
</evidence>
<organism evidence="1 2">
    <name type="scientific">Leptospirillum ferrodiazotrophum</name>
    <dbReference type="NCBI Taxonomy" id="412449"/>
    <lineage>
        <taxon>Bacteria</taxon>
        <taxon>Pseudomonadati</taxon>
        <taxon>Nitrospirota</taxon>
        <taxon>Nitrospiria</taxon>
        <taxon>Nitrospirales</taxon>
        <taxon>Nitrospiraceae</taxon>
        <taxon>Leptospirillum</taxon>
    </lineage>
</organism>
<sequence>MVLTLSRLVRLSGLTFSLFLLAACAGGGGSSGILPSAPRPMTVFVQPFANLTTTPDAGRSVTTLLTAQLLRRPEIRLASPDSLPFPLPPNVSATNMSLTLRDRLKAAGLDAILSGSVIEYTYRSELESEPVVGINWTMTDLRTGRVLWSAALSGVGSCFLGCSQTLTSLSTDLIGREVSRFVGH</sequence>
<dbReference type="Proteomes" id="UP000009374">
    <property type="component" value="Unassembled WGS sequence"/>
</dbReference>
<name>C6HU10_9BACT</name>